<dbReference type="InterPro" id="IPR011009">
    <property type="entry name" value="Kinase-like_dom_sf"/>
</dbReference>
<gene>
    <name evidence="4" type="ORF">LWI29_037716</name>
</gene>
<sequence length="121" mass="14042">MAKISKTEDLNSLTEPHNWYLKYNLTFTTYIFAEYTYSLKVNEKSDIYSFGVVLMELITSKRQNDTCFGENKDIVKWVTEAAISSPERKTTENGSSCCRDLRKLVDPRMQLSTGDYEEIDK</sequence>
<reference evidence="4" key="2">
    <citation type="submission" date="2023-06" db="EMBL/GenBank/DDBJ databases">
        <authorList>
            <person name="Swenson N.G."/>
            <person name="Wegrzyn J.L."/>
            <person name="Mcevoy S.L."/>
        </authorList>
    </citation>
    <scope>NUCLEOTIDE SEQUENCE</scope>
    <source>
        <strain evidence="4">NS2018</strain>
        <tissue evidence="4">Leaf</tissue>
    </source>
</reference>
<dbReference type="PANTHER" id="PTHR27001:SF931">
    <property type="entry name" value="OS11G0664100 PROTEIN"/>
    <property type="match status" value="1"/>
</dbReference>
<dbReference type="GO" id="GO:0004672">
    <property type="term" value="F:protein kinase activity"/>
    <property type="evidence" value="ECO:0007669"/>
    <property type="project" value="InterPro"/>
</dbReference>
<protein>
    <recommendedName>
        <fullName evidence="3">Serine-threonine/tyrosine-protein kinase catalytic domain-containing protein</fullName>
    </recommendedName>
</protein>
<feature type="domain" description="Serine-threonine/tyrosine-protein kinase catalytic" evidence="3">
    <location>
        <begin position="33"/>
        <end position="83"/>
    </location>
</feature>
<evidence type="ECO:0000256" key="2">
    <source>
        <dbReference type="ARBA" id="ARBA00022840"/>
    </source>
</evidence>
<proteinExistence type="predicted"/>
<keyword evidence="5" id="KW-1185">Reference proteome</keyword>
<dbReference type="GO" id="GO:0005886">
    <property type="term" value="C:plasma membrane"/>
    <property type="evidence" value="ECO:0007669"/>
    <property type="project" value="TreeGrafter"/>
</dbReference>
<dbReference type="Gene3D" id="1.10.510.10">
    <property type="entry name" value="Transferase(Phosphotransferase) domain 1"/>
    <property type="match status" value="1"/>
</dbReference>
<dbReference type="InterPro" id="IPR001245">
    <property type="entry name" value="Ser-Thr/Tyr_kinase_cat_dom"/>
</dbReference>
<dbReference type="PANTHER" id="PTHR27001">
    <property type="entry name" value="OS01G0253100 PROTEIN"/>
    <property type="match status" value="1"/>
</dbReference>
<dbReference type="Pfam" id="PF07714">
    <property type="entry name" value="PK_Tyr_Ser-Thr"/>
    <property type="match status" value="1"/>
</dbReference>
<keyword evidence="2" id="KW-0067">ATP-binding</keyword>
<comment type="caution">
    <text evidence="4">The sequence shown here is derived from an EMBL/GenBank/DDBJ whole genome shotgun (WGS) entry which is preliminary data.</text>
</comment>
<dbReference type="Proteomes" id="UP001168877">
    <property type="component" value="Unassembled WGS sequence"/>
</dbReference>
<dbReference type="EMBL" id="JAUESC010000002">
    <property type="protein sequence ID" value="KAK0606436.1"/>
    <property type="molecule type" value="Genomic_DNA"/>
</dbReference>
<keyword evidence="1" id="KW-0547">Nucleotide-binding</keyword>
<accession>A0AA39SWP7</accession>
<name>A0AA39SWP7_ACESA</name>
<evidence type="ECO:0000313" key="5">
    <source>
        <dbReference type="Proteomes" id="UP001168877"/>
    </source>
</evidence>
<evidence type="ECO:0000256" key="1">
    <source>
        <dbReference type="ARBA" id="ARBA00022741"/>
    </source>
</evidence>
<organism evidence="4 5">
    <name type="scientific">Acer saccharum</name>
    <name type="common">Sugar maple</name>
    <dbReference type="NCBI Taxonomy" id="4024"/>
    <lineage>
        <taxon>Eukaryota</taxon>
        <taxon>Viridiplantae</taxon>
        <taxon>Streptophyta</taxon>
        <taxon>Embryophyta</taxon>
        <taxon>Tracheophyta</taxon>
        <taxon>Spermatophyta</taxon>
        <taxon>Magnoliopsida</taxon>
        <taxon>eudicotyledons</taxon>
        <taxon>Gunneridae</taxon>
        <taxon>Pentapetalae</taxon>
        <taxon>rosids</taxon>
        <taxon>malvids</taxon>
        <taxon>Sapindales</taxon>
        <taxon>Sapindaceae</taxon>
        <taxon>Hippocastanoideae</taxon>
        <taxon>Acereae</taxon>
        <taxon>Acer</taxon>
    </lineage>
</organism>
<dbReference type="AlphaFoldDB" id="A0AA39SWP7"/>
<reference evidence="4" key="1">
    <citation type="journal article" date="2022" name="Plant J.">
        <title>Strategies of tolerance reflected in two North American maple genomes.</title>
        <authorList>
            <person name="McEvoy S.L."/>
            <person name="Sezen U.U."/>
            <person name="Trouern-Trend A."/>
            <person name="McMahon S.M."/>
            <person name="Schaberg P.G."/>
            <person name="Yang J."/>
            <person name="Wegrzyn J.L."/>
            <person name="Swenson N.G."/>
        </authorList>
    </citation>
    <scope>NUCLEOTIDE SEQUENCE</scope>
    <source>
        <strain evidence="4">NS2018</strain>
    </source>
</reference>
<evidence type="ECO:0000313" key="4">
    <source>
        <dbReference type="EMBL" id="KAK0606436.1"/>
    </source>
</evidence>
<dbReference type="SUPFAM" id="SSF56112">
    <property type="entry name" value="Protein kinase-like (PK-like)"/>
    <property type="match status" value="1"/>
</dbReference>
<dbReference type="GO" id="GO:0005524">
    <property type="term" value="F:ATP binding"/>
    <property type="evidence" value="ECO:0007669"/>
    <property type="project" value="UniProtKB-KW"/>
</dbReference>
<evidence type="ECO:0000259" key="3">
    <source>
        <dbReference type="Pfam" id="PF07714"/>
    </source>
</evidence>